<protein>
    <submittedName>
        <fullName evidence="1">Uncharacterized protein</fullName>
    </submittedName>
</protein>
<accession>A0A6T7YIT5</accession>
<evidence type="ECO:0000313" key="1">
    <source>
        <dbReference type="EMBL" id="CAE2208405.1"/>
    </source>
</evidence>
<evidence type="ECO:0000313" key="2">
    <source>
        <dbReference type="EMBL" id="CAE2208407.1"/>
    </source>
</evidence>
<dbReference type="EMBL" id="HBKO01013306">
    <property type="protein sequence ID" value="CAE2208407.1"/>
    <property type="molecule type" value="Transcribed_RNA"/>
</dbReference>
<reference evidence="1" key="1">
    <citation type="submission" date="2021-01" db="EMBL/GenBank/DDBJ databases">
        <authorList>
            <person name="Corre E."/>
            <person name="Pelletier E."/>
            <person name="Niang G."/>
            <person name="Scheremetjew M."/>
            <person name="Finn R."/>
            <person name="Kale V."/>
            <person name="Holt S."/>
            <person name="Cochrane G."/>
            <person name="Meng A."/>
            <person name="Brown T."/>
            <person name="Cohen L."/>
        </authorList>
    </citation>
    <scope>NUCLEOTIDE SEQUENCE</scope>
    <source>
        <strain evidence="1">UIO037</strain>
    </source>
</reference>
<sequence length="122" mass="13600">MRSSSKDGRHTCWSTTNHEARKSASLLGSAMQALLSSARRLPLPLPTSRRPYGLSVHRTIALSIRQLRLSGVVDFIGFDGSEYIVEEPSADDPTHVQDALRNRELIIKRSSTRYGCTQAFSR</sequence>
<proteinExistence type="predicted"/>
<dbReference type="EMBL" id="HBKO01013305">
    <property type="protein sequence ID" value="CAE2208405.1"/>
    <property type="molecule type" value="Transcribed_RNA"/>
</dbReference>
<name>A0A6T7YIT5_9EUKA</name>
<dbReference type="AlphaFoldDB" id="A0A6T7YIT5"/>
<organism evidence="1">
    <name type="scientific">Prymnesium polylepis</name>
    <dbReference type="NCBI Taxonomy" id="72548"/>
    <lineage>
        <taxon>Eukaryota</taxon>
        <taxon>Haptista</taxon>
        <taxon>Haptophyta</taxon>
        <taxon>Prymnesiophyceae</taxon>
        <taxon>Prymnesiales</taxon>
        <taxon>Prymnesiaceae</taxon>
        <taxon>Prymnesium</taxon>
    </lineage>
</organism>
<gene>
    <name evidence="1" type="ORF">CPOL0286_LOCUS5953</name>
    <name evidence="2" type="ORF">CPOL0286_LOCUS5954</name>
</gene>